<dbReference type="CDD" id="cd09912">
    <property type="entry name" value="DLP_2"/>
    <property type="match status" value="1"/>
</dbReference>
<dbReference type="GO" id="GO:0031969">
    <property type="term" value="C:chloroplast membrane"/>
    <property type="evidence" value="ECO:0007669"/>
    <property type="project" value="TreeGrafter"/>
</dbReference>
<dbReference type="InterPro" id="IPR006073">
    <property type="entry name" value="GTP-bd"/>
</dbReference>
<dbReference type="GO" id="GO:0005525">
    <property type="term" value="F:GTP binding"/>
    <property type="evidence" value="ECO:0007669"/>
    <property type="project" value="InterPro"/>
</dbReference>
<feature type="region of interest" description="Disordered" evidence="1">
    <location>
        <begin position="48"/>
        <end position="72"/>
    </location>
</feature>
<organism evidence="3 4">
    <name type="scientific">Arabis nemorensis</name>
    <dbReference type="NCBI Taxonomy" id="586526"/>
    <lineage>
        <taxon>Eukaryota</taxon>
        <taxon>Viridiplantae</taxon>
        <taxon>Streptophyta</taxon>
        <taxon>Embryophyta</taxon>
        <taxon>Tracheophyta</taxon>
        <taxon>Spermatophyta</taxon>
        <taxon>Magnoliopsida</taxon>
        <taxon>eudicotyledons</taxon>
        <taxon>Gunneridae</taxon>
        <taxon>Pentapetalae</taxon>
        <taxon>rosids</taxon>
        <taxon>malvids</taxon>
        <taxon>Brassicales</taxon>
        <taxon>Brassicaceae</taxon>
        <taxon>Arabideae</taxon>
        <taxon>Arabis</taxon>
    </lineage>
</organism>
<sequence>MRTLISHRQCVTSPFVISATSPPFPRWCFRLSSSSSFSPPRHRRISSLSIRNVSHESADQTSPSRPRTVYPGGYKRPELAVPGLLLRLDADEVMSGNREETLDLVDRALAKSVQIVVLDGGVTAGKLYEAACLLKSLVKGRAYLLIAERVDIATAVGASGVALSDEGLPAIVARNTLMGSNPDSVVLPLVARIVKDVDSALSASSSEGADFLILVSGEDKQVGLLADSLLKSVKIPIFVTCRSKGEGREELQLLKSGASGFVISMKDLRSSRDVALRKNLDGAYDVNHETPNENESILNEKSSVEASDLQGKKNSAGFIKLEDKQKQIIEMEKSVLRETIEIIQKAAPLMEEVSLLVDAVSRIDEPFLMVIVGEFNSGKSTVINAFLGKRYLKEGVVPTTNEITFLCYSDLESEEQQRCQRHPDGQYVCYLPAPILKDINIVDTPGTNVILQRQQRLTEEFVPRADLLVFVLSADRPLTESEVAFLRYTQQWRKKFVFILNKSDIYRDARELEEAISFVKENTRKLLNTENVILYPVSARSALEAKLSSASLVGRDDLEVSDPGSNWRIQSFNELEEFFYSFLDSSTATGMERIRLKLETPIAIAERLLSSVESLVREDCLAAREDLASADKIINRTKEYALKMEYESISWRRQALSLIDTARLQVVDLIGTTMRLSNLDLVISYVFKGENTASSVAASSKVKGDILAPALSNAQEMLGKYAEWLQSNTAREGSQSLKSFENKWPKYVNSNTQLGIDTYDLLWKTDKFSLKTIQNLSAGTSSKRLEQDIREVFFVTVGGLGAAGLSASLLTSVLPTTLEDLLALGLCSAGGYVAIANFPYRRQAIIGKVNKVADALAQQLEDAMQKDLSDATNNLVNFVNIVAKPYREEAQLRLDRLLGIQRELSDIRSKLQLLQVEIDNLHVSRDEMRL</sequence>
<dbReference type="PANTHER" id="PTHR43681:SF1">
    <property type="entry name" value="SARCALUMENIN"/>
    <property type="match status" value="1"/>
</dbReference>
<dbReference type="InterPro" id="IPR027417">
    <property type="entry name" value="P-loop_NTPase"/>
</dbReference>
<dbReference type="GO" id="GO:0010027">
    <property type="term" value="P:thylakoid membrane organization"/>
    <property type="evidence" value="ECO:0007669"/>
    <property type="project" value="TreeGrafter"/>
</dbReference>
<name>A0A565ALB0_9BRAS</name>
<dbReference type="PANTHER" id="PTHR43681">
    <property type="entry name" value="TRANSMEMBRANE GTPASE FZO"/>
    <property type="match status" value="1"/>
</dbReference>
<protein>
    <recommendedName>
        <fullName evidence="2">G domain-containing protein</fullName>
    </recommendedName>
</protein>
<gene>
    <name evidence="3" type="ORF">ANE_LOCUS247</name>
</gene>
<accession>A0A565ALB0</accession>
<proteinExistence type="predicted"/>
<evidence type="ECO:0000313" key="3">
    <source>
        <dbReference type="EMBL" id="VVA89802.1"/>
    </source>
</evidence>
<dbReference type="Pfam" id="PF01926">
    <property type="entry name" value="MMR_HSR1"/>
    <property type="match status" value="1"/>
</dbReference>
<dbReference type="Gene3D" id="3.40.50.300">
    <property type="entry name" value="P-loop containing nucleotide triphosphate hydrolases"/>
    <property type="match status" value="1"/>
</dbReference>
<dbReference type="FunFam" id="3.40.50.300:FF:001052">
    <property type="entry name" value="Probable transmembrane GTPase FZO-like, chloroplastic"/>
    <property type="match status" value="1"/>
</dbReference>
<dbReference type="OrthoDB" id="422720at2759"/>
<dbReference type="Proteomes" id="UP000489600">
    <property type="component" value="Unassembled WGS sequence"/>
</dbReference>
<dbReference type="Gene3D" id="3.20.20.70">
    <property type="entry name" value="Aldolase class I"/>
    <property type="match status" value="1"/>
</dbReference>
<dbReference type="AlphaFoldDB" id="A0A565ALB0"/>
<evidence type="ECO:0000259" key="2">
    <source>
        <dbReference type="Pfam" id="PF01926"/>
    </source>
</evidence>
<dbReference type="EMBL" id="CABITT030000001">
    <property type="protein sequence ID" value="VVA89802.1"/>
    <property type="molecule type" value="Genomic_DNA"/>
</dbReference>
<dbReference type="FunFam" id="3.20.20.70:FF:000243">
    <property type="entry name" value="Probable transmembrane GTPase FZO-like, chloroplastic"/>
    <property type="match status" value="1"/>
</dbReference>
<dbReference type="SUPFAM" id="SSF52540">
    <property type="entry name" value="P-loop containing nucleoside triphosphate hydrolases"/>
    <property type="match status" value="1"/>
</dbReference>
<dbReference type="InterPro" id="IPR051943">
    <property type="entry name" value="TRAFAC_Dynamin-like_GTPase"/>
</dbReference>
<reference evidence="3" key="1">
    <citation type="submission" date="2019-07" db="EMBL/GenBank/DDBJ databases">
        <authorList>
            <person name="Dittberner H."/>
        </authorList>
    </citation>
    <scope>NUCLEOTIDE SEQUENCE [LARGE SCALE GENOMIC DNA]</scope>
</reference>
<keyword evidence="4" id="KW-1185">Reference proteome</keyword>
<dbReference type="InterPro" id="IPR013785">
    <property type="entry name" value="Aldolase_TIM"/>
</dbReference>
<evidence type="ECO:0000256" key="1">
    <source>
        <dbReference type="SAM" id="MobiDB-lite"/>
    </source>
</evidence>
<comment type="caution">
    <text evidence="3">The sequence shown here is derived from an EMBL/GenBank/DDBJ whole genome shotgun (WGS) entry which is preliminary data.</text>
</comment>
<feature type="domain" description="G" evidence="2">
    <location>
        <begin position="369"/>
        <end position="502"/>
    </location>
</feature>
<evidence type="ECO:0000313" key="4">
    <source>
        <dbReference type="Proteomes" id="UP000489600"/>
    </source>
</evidence>